<dbReference type="Pfam" id="PF05232">
    <property type="entry name" value="BTP"/>
    <property type="match status" value="2"/>
</dbReference>
<accession>A0A240EMS7</accession>
<evidence type="ECO:0000259" key="2">
    <source>
        <dbReference type="Pfam" id="PF05232"/>
    </source>
</evidence>
<gene>
    <name evidence="3" type="ORF">VTH8203_02927</name>
</gene>
<keyword evidence="1" id="KW-0472">Membrane</keyword>
<dbReference type="AlphaFoldDB" id="A0A240EMS7"/>
<sequence>MALLVNDVSNLRGNLMNNKERIFHAILFEALALAIIIPIASIATGSKSMQLMIVGVGMSLFTVVWNYFYNVLFDKYIPGERSKRSLLVRIGHAIGFEAGLIVMTIPAIAWFLQVSLLTALIIEAGFLVFFFFYTTGFNWVYDRWQPYRRLFLA</sequence>
<feature type="transmembrane region" description="Helical" evidence="1">
    <location>
        <begin position="90"/>
        <end position="112"/>
    </location>
</feature>
<dbReference type="InterPro" id="IPR058208">
    <property type="entry name" value="PACE"/>
</dbReference>
<evidence type="ECO:0000313" key="3">
    <source>
        <dbReference type="EMBL" id="SNX49280.1"/>
    </source>
</evidence>
<name>A0A240EMS7_9VIBR</name>
<feature type="transmembrane region" description="Helical" evidence="1">
    <location>
        <begin position="118"/>
        <end position="141"/>
    </location>
</feature>
<keyword evidence="4" id="KW-1185">Reference proteome</keyword>
<keyword evidence="1 3" id="KW-0812">Transmembrane</keyword>
<feature type="transmembrane region" description="Helical" evidence="1">
    <location>
        <begin position="22"/>
        <end position="43"/>
    </location>
</feature>
<dbReference type="EMBL" id="OANU01000053">
    <property type="protein sequence ID" value="SNX49280.1"/>
    <property type="molecule type" value="Genomic_DNA"/>
</dbReference>
<dbReference type="NCBIfam" id="NF033664">
    <property type="entry name" value="PACE_transport"/>
    <property type="match status" value="1"/>
</dbReference>
<evidence type="ECO:0000313" key="4">
    <source>
        <dbReference type="Proteomes" id="UP000219336"/>
    </source>
</evidence>
<organism evidence="3 4">
    <name type="scientific">Vibrio thalassae</name>
    <dbReference type="NCBI Taxonomy" id="1243014"/>
    <lineage>
        <taxon>Bacteria</taxon>
        <taxon>Pseudomonadati</taxon>
        <taxon>Pseudomonadota</taxon>
        <taxon>Gammaproteobacteria</taxon>
        <taxon>Vibrionales</taxon>
        <taxon>Vibrionaceae</taxon>
        <taxon>Vibrio</taxon>
    </lineage>
</organism>
<evidence type="ECO:0000256" key="1">
    <source>
        <dbReference type="SAM" id="Phobius"/>
    </source>
</evidence>
<feature type="domain" description="Chlorhexidine efflux transporter" evidence="2">
    <location>
        <begin position="19"/>
        <end position="77"/>
    </location>
</feature>
<protein>
    <submittedName>
        <fullName evidence="3">Bacterial Transmembrane Pair family protein</fullName>
    </submittedName>
</protein>
<feature type="domain" description="Chlorhexidine efflux transporter" evidence="2">
    <location>
        <begin position="84"/>
        <end position="146"/>
    </location>
</feature>
<feature type="transmembrane region" description="Helical" evidence="1">
    <location>
        <begin position="49"/>
        <end position="69"/>
    </location>
</feature>
<proteinExistence type="predicted"/>
<reference evidence="4" key="1">
    <citation type="submission" date="2016-06" db="EMBL/GenBank/DDBJ databases">
        <authorList>
            <person name="Rodrigo-Torres L."/>
            <person name="Arahal R.D."/>
            <person name="Lucena T."/>
        </authorList>
    </citation>
    <scope>NUCLEOTIDE SEQUENCE [LARGE SCALE GENOMIC DNA]</scope>
    <source>
        <strain evidence="4">CECT8203</strain>
    </source>
</reference>
<dbReference type="InterPro" id="IPR007896">
    <property type="entry name" value="BTP_bacteria"/>
</dbReference>
<keyword evidence="1" id="KW-1133">Transmembrane helix</keyword>
<dbReference type="Proteomes" id="UP000219336">
    <property type="component" value="Unassembled WGS sequence"/>
</dbReference>